<dbReference type="InterPro" id="IPR026575">
    <property type="entry name" value="GpdQ/CpdA-like"/>
</dbReference>
<dbReference type="Pfam" id="PF00149">
    <property type="entry name" value="Metallophos"/>
    <property type="match status" value="1"/>
</dbReference>
<evidence type="ECO:0000259" key="5">
    <source>
        <dbReference type="Pfam" id="PF00149"/>
    </source>
</evidence>
<reference evidence="7" key="1">
    <citation type="journal article" date="2019" name="Int. J. Syst. Evol. Microbiol.">
        <title>The Global Catalogue of Microorganisms (GCM) 10K type strain sequencing project: providing services to taxonomists for standard genome sequencing and annotation.</title>
        <authorList>
            <consortium name="The Broad Institute Genomics Platform"/>
            <consortium name="The Broad Institute Genome Sequencing Center for Infectious Disease"/>
            <person name="Wu L."/>
            <person name="Ma J."/>
        </authorList>
    </citation>
    <scope>NUCLEOTIDE SEQUENCE [LARGE SCALE GENOMIC DNA]</scope>
    <source>
        <strain evidence="7">KCTC 22154</strain>
    </source>
</reference>
<dbReference type="CDD" id="cd07402">
    <property type="entry name" value="MPP_GpdQ"/>
    <property type="match status" value="1"/>
</dbReference>
<organism evidence="6 7">
    <name type="scientific">Vreelandella hamiltonii</name>
    <dbReference type="NCBI Taxonomy" id="502829"/>
    <lineage>
        <taxon>Bacteria</taxon>
        <taxon>Pseudomonadati</taxon>
        <taxon>Pseudomonadota</taxon>
        <taxon>Gammaproteobacteria</taxon>
        <taxon>Oceanospirillales</taxon>
        <taxon>Halomonadaceae</taxon>
        <taxon>Vreelandella</taxon>
    </lineage>
</organism>
<protein>
    <submittedName>
        <fullName evidence="6">3',5'-cyclic adenosine monophosphate phosphodiesterase CpdA</fullName>
    </submittedName>
</protein>
<evidence type="ECO:0000313" key="7">
    <source>
        <dbReference type="Proteomes" id="UP000623776"/>
    </source>
</evidence>
<dbReference type="Proteomes" id="UP000623776">
    <property type="component" value="Unassembled WGS sequence"/>
</dbReference>
<feature type="domain" description="Calcineurin-like phosphoesterase" evidence="5">
    <location>
        <begin position="1"/>
        <end position="183"/>
    </location>
</feature>
<keyword evidence="2" id="KW-0378">Hydrolase</keyword>
<sequence>MRLIQITDAHLHADKQARSRAAIPWQQFEAVLDAVVAERPDVVVVSGDISQDETSASYVHACEALNRLPCPWFWIPGNHDQPELMAAERPMLDEVDLEQWRLLLLNTHVPGKPHGELGAAKLTALAERLEQDERPVAIVMHHPPVDVGADWMDAIGLQDRDAFWQLLSAYPQVKIILFGHAHQAFAQHQPLAGSAIGTYGCPATSDQFLPGAKTFAVDEASRPGYRVVELHGEEWQTWVERIDL</sequence>
<dbReference type="EMBL" id="BMXN01000003">
    <property type="protein sequence ID" value="GGW21483.1"/>
    <property type="molecule type" value="Genomic_DNA"/>
</dbReference>
<dbReference type="InterPro" id="IPR050884">
    <property type="entry name" value="CNP_phosphodiesterase-III"/>
</dbReference>
<dbReference type="RefSeq" id="WP_100730730.1">
    <property type="nucleotide sequence ID" value="NZ_BMXN01000003.1"/>
</dbReference>
<evidence type="ECO:0000256" key="1">
    <source>
        <dbReference type="ARBA" id="ARBA00022723"/>
    </source>
</evidence>
<dbReference type="GO" id="GO:0046872">
    <property type="term" value="F:metal ion binding"/>
    <property type="evidence" value="ECO:0007669"/>
    <property type="project" value="UniProtKB-KW"/>
</dbReference>
<dbReference type="InterPro" id="IPR029052">
    <property type="entry name" value="Metallo-depent_PP-like"/>
</dbReference>
<dbReference type="InterPro" id="IPR004843">
    <property type="entry name" value="Calcineurin-like_PHP"/>
</dbReference>
<dbReference type="AlphaFoldDB" id="A0A8H9LYS4"/>
<proteinExistence type="inferred from homology"/>
<keyword evidence="7" id="KW-1185">Reference proteome</keyword>
<accession>A0A8H9LYS4</accession>
<dbReference type="PANTHER" id="PTHR42988">
    <property type="entry name" value="PHOSPHOHYDROLASE"/>
    <property type="match status" value="1"/>
</dbReference>
<evidence type="ECO:0000256" key="3">
    <source>
        <dbReference type="ARBA" id="ARBA00023004"/>
    </source>
</evidence>
<keyword evidence="3" id="KW-0408">Iron</keyword>
<comment type="similarity">
    <text evidence="4">Belongs to the cyclic nucleotide phosphodiesterase class-III family.</text>
</comment>
<keyword evidence="1" id="KW-0479">Metal-binding</keyword>
<evidence type="ECO:0000313" key="6">
    <source>
        <dbReference type="EMBL" id="GGW21483.1"/>
    </source>
</evidence>
<evidence type="ECO:0000256" key="4">
    <source>
        <dbReference type="ARBA" id="ARBA00025742"/>
    </source>
</evidence>
<name>A0A8H9LYS4_9GAMM</name>
<dbReference type="SUPFAM" id="SSF56300">
    <property type="entry name" value="Metallo-dependent phosphatases"/>
    <property type="match status" value="1"/>
</dbReference>
<evidence type="ECO:0000256" key="2">
    <source>
        <dbReference type="ARBA" id="ARBA00022801"/>
    </source>
</evidence>
<gene>
    <name evidence="6" type="primary">cpdA</name>
    <name evidence="6" type="ORF">GCM10007157_08680</name>
</gene>
<dbReference type="PANTHER" id="PTHR42988:SF2">
    <property type="entry name" value="CYCLIC NUCLEOTIDE PHOSPHODIESTERASE CBUA0032-RELATED"/>
    <property type="match status" value="1"/>
</dbReference>
<dbReference type="Gene3D" id="3.60.21.10">
    <property type="match status" value="1"/>
</dbReference>
<comment type="caution">
    <text evidence="6">The sequence shown here is derived from an EMBL/GenBank/DDBJ whole genome shotgun (WGS) entry which is preliminary data.</text>
</comment>
<dbReference type="GO" id="GO:0004112">
    <property type="term" value="F:cyclic-nucleotide phosphodiesterase activity"/>
    <property type="evidence" value="ECO:0007669"/>
    <property type="project" value="InterPro"/>
</dbReference>